<gene>
    <name evidence="6" type="ORF">RFM68_15460</name>
</gene>
<organism evidence="6 7">
    <name type="scientific">Mesorhizobium montanum</name>
    <dbReference type="NCBI Taxonomy" id="3072323"/>
    <lineage>
        <taxon>Bacteria</taxon>
        <taxon>Pseudomonadati</taxon>
        <taxon>Pseudomonadota</taxon>
        <taxon>Alphaproteobacteria</taxon>
        <taxon>Hyphomicrobiales</taxon>
        <taxon>Phyllobacteriaceae</taxon>
        <taxon>Mesorhizobium</taxon>
    </lineage>
</organism>
<dbReference type="Pfam" id="PF00109">
    <property type="entry name" value="ketoacyl-synt"/>
    <property type="match status" value="1"/>
</dbReference>
<evidence type="ECO:0000256" key="1">
    <source>
        <dbReference type="ARBA" id="ARBA00005194"/>
    </source>
</evidence>
<dbReference type="InterPro" id="IPR020841">
    <property type="entry name" value="PKS_Beta-ketoAc_synthase_dom"/>
</dbReference>
<name>A0ABU4ZKJ6_9HYPH</name>
<dbReference type="Pfam" id="PF02801">
    <property type="entry name" value="Ketoacyl-synt_C"/>
    <property type="match status" value="1"/>
</dbReference>
<reference evidence="6 7" key="1">
    <citation type="submission" date="2023-08" db="EMBL/GenBank/DDBJ databases">
        <title>Implementing the SeqCode for naming new Mesorhizobium species isolated from Vachellia karroo root nodules.</title>
        <authorList>
            <person name="Van Lill M."/>
        </authorList>
    </citation>
    <scope>NUCLEOTIDE SEQUENCE [LARGE SCALE GENOMIC DNA]</scope>
    <source>
        <strain evidence="6 7">MSK 1335</strain>
    </source>
</reference>
<dbReference type="InterPro" id="IPR014031">
    <property type="entry name" value="Ketoacyl_synth_C"/>
</dbReference>
<evidence type="ECO:0000256" key="2">
    <source>
        <dbReference type="ARBA" id="ARBA00008467"/>
    </source>
</evidence>
<dbReference type="Proteomes" id="UP001276840">
    <property type="component" value="Unassembled WGS sequence"/>
</dbReference>
<evidence type="ECO:0000259" key="5">
    <source>
        <dbReference type="PROSITE" id="PS52004"/>
    </source>
</evidence>
<protein>
    <submittedName>
        <fullName evidence="6">Beta-ketoacyl synthase N-terminal-like domain-containing protein</fullName>
    </submittedName>
</protein>
<proteinExistence type="inferred from homology"/>
<comment type="similarity">
    <text evidence="2 4">Belongs to the thiolase-like superfamily. Beta-ketoacyl-ACP synthases family.</text>
</comment>
<dbReference type="PANTHER" id="PTHR11712">
    <property type="entry name" value="POLYKETIDE SYNTHASE-RELATED"/>
    <property type="match status" value="1"/>
</dbReference>
<keyword evidence="3 4" id="KW-0808">Transferase</keyword>
<dbReference type="SUPFAM" id="SSF53901">
    <property type="entry name" value="Thiolase-like"/>
    <property type="match status" value="1"/>
</dbReference>
<accession>A0ABU4ZKJ6</accession>
<keyword evidence="7" id="KW-1185">Reference proteome</keyword>
<comment type="caution">
    <text evidence="6">The sequence shown here is derived from an EMBL/GenBank/DDBJ whole genome shotgun (WGS) entry which is preliminary data.</text>
</comment>
<comment type="pathway">
    <text evidence="1">Lipid metabolism; fatty acid biosynthesis.</text>
</comment>
<dbReference type="EMBL" id="JAVIJF010000010">
    <property type="protein sequence ID" value="MDX8525908.1"/>
    <property type="molecule type" value="Genomic_DNA"/>
</dbReference>
<dbReference type="Gene3D" id="3.40.47.10">
    <property type="match status" value="1"/>
</dbReference>
<dbReference type="InterPro" id="IPR016039">
    <property type="entry name" value="Thiolase-like"/>
</dbReference>
<dbReference type="InterPro" id="IPR014030">
    <property type="entry name" value="Ketoacyl_synth_N"/>
</dbReference>
<evidence type="ECO:0000313" key="6">
    <source>
        <dbReference type="EMBL" id="MDX8525908.1"/>
    </source>
</evidence>
<evidence type="ECO:0000313" key="7">
    <source>
        <dbReference type="Proteomes" id="UP001276840"/>
    </source>
</evidence>
<dbReference type="InterPro" id="IPR000794">
    <property type="entry name" value="Beta-ketoacyl_synthase"/>
</dbReference>
<feature type="domain" description="Ketosynthase family 3 (KS3)" evidence="5">
    <location>
        <begin position="1"/>
        <end position="392"/>
    </location>
</feature>
<dbReference type="RefSeq" id="WP_320233846.1">
    <property type="nucleotide sequence ID" value="NZ_JAVIJF010000010.1"/>
</dbReference>
<sequence>METFVTGLGVVTPVSCTLDGYWQAICSRSDRFSLRSGAYSVSAKPCIVGQISIEDTRYMAEVLRCRGLLPPEIEIASLYGLYAALRATDDAGLTPGSGATQRIAIIVGNLEPNSRPFDSIAMMERVVATDRYQTFPSIDLCNQIEKLCGQSVLRFVVHNTCASGNAALEFADRLIRRGVIDTAIVGAADAFSERIFAGFSALGVLGSERCRPFSKDRRFITISEGAAIAVLQGEHVVEASPYAKLVATASSNDAHHATNPSQKGIEECLAKLFAKSPVPREEVDFIFAHGTGSRANDQVEASIFESSYSNSAISAIKGTVGHLMGVAGALGTVSSCLSAKYRKLPPNNITNSELEYNINAPGELTARGNNPVYVQNNSFGFGGSNSVSIFRSM</sequence>
<dbReference type="SMART" id="SM00825">
    <property type="entry name" value="PKS_KS"/>
    <property type="match status" value="1"/>
</dbReference>
<evidence type="ECO:0000256" key="4">
    <source>
        <dbReference type="RuleBase" id="RU003694"/>
    </source>
</evidence>
<evidence type="ECO:0000256" key="3">
    <source>
        <dbReference type="ARBA" id="ARBA00022679"/>
    </source>
</evidence>
<dbReference type="PROSITE" id="PS52004">
    <property type="entry name" value="KS3_2"/>
    <property type="match status" value="1"/>
</dbReference>
<dbReference type="PANTHER" id="PTHR11712:SF336">
    <property type="entry name" value="3-OXOACYL-[ACYL-CARRIER-PROTEIN] SYNTHASE, MITOCHONDRIAL"/>
    <property type="match status" value="1"/>
</dbReference>